<evidence type="ECO:0000256" key="1">
    <source>
        <dbReference type="ARBA" id="ARBA00022670"/>
    </source>
</evidence>
<evidence type="ECO:0000256" key="5">
    <source>
        <dbReference type="SAM" id="SignalP"/>
    </source>
</evidence>
<feature type="domain" description="Peptidase S8/S53" evidence="6">
    <location>
        <begin position="149"/>
        <end position="409"/>
    </location>
</feature>
<dbReference type="NCBIfam" id="TIGR04183">
    <property type="entry name" value="Por_Secre_tail"/>
    <property type="match status" value="1"/>
</dbReference>
<evidence type="ECO:0000259" key="6">
    <source>
        <dbReference type="Pfam" id="PF00082"/>
    </source>
</evidence>
<keyword evidence="4" id="KW-0720">Serine protease</keyword>
<dbReference type="SUPFAM" id="SSF52743">
    <property type="entry name" value="Subtilisin-like"/>
    <property type="match status" value="1"/>
</dbReference>
<evidence type="ECO:0000256" key="4">
    <source>
        <dbReference type="ARBA" id="ARBA00022825"/>
    </source>
</evidence>
<dbReference type="InterPro" id="IPR036852">
    <property type="entry name" value="Peptidase_S8/S53_dom_sf"/>
</dbReference>
<dbReference type="Pfam" id="PF18962">
    <property type="entry name" value="Por_Secre_tail"/>
    <property type="match status" value="1"/>
</dbReference>
<feature type="signal peptide" evidence="5">
    <location>
        <begin position="1"/>
        <end position="18"/>
    </location>
</feature>
<dbReference type="Gene3D" id="2.60.120.380">
    <property type="match status" value="1"/>
</dbReference>
<feature type="chain" id="PRO_5047266676" evidence="5">
    <location>
        <begin position="19"/>
        <end position="732"/>
    </location>
</feature>
<dbReference type="InterPro" id="IPR023828">
    <property type="entry name" value="Peptidase_S8_Ser-AS"/>
</dbReference>
<dbReference type="GO" id="GO:0016787">
    <property type="term" value="F:hydrolase activity"/>
    <property type="evidence" value="ECO:0007669"/>
    <property type="project" value="UniProtKB-KW"/>
</dbReference>
<dbReference type="EC" id="3.4.-.-" evidence="8"/>
<accession>A0ABW5NUM1</accession>
<evidence type="ECO:0000259" key="7">
    <source>
        <dbReference type="Pfam" id="PF18962"/>
    </source>
</evidence>
<feature type="domain" description="Secretion system C-terminal sorting" evidence="7">
    <location>
        <begin position="659"/>
        <end position="730"/>
    </location>
</feature>
<keyword evidence="1" id="KW-0645">Protease</keyword>
<evidence type="ECO:0000256" key="2">
    <source>
        <dbReference type="ARBA" id="ARBA00022729"/>
    </source>
</evidence>
<evidence type="ECO:0000313" key="9">
    <source>
        <dbReference type="Proteomes" id="UP001597480"/>
    </source>
</evidence>
<dbReference type="InterPro" id="IPR000209">
    <property type="entry name" value="Peptidase_S8/S53_dom"/>
</dbReference>
<proteinExistence type="predicted"/>
<sequence>MKILHTTAFLLIASLSFAQTPKERERIIKDYDLVYLSKLADNLKNKYETKRQYALQQAAIYGWPVTTVDSDGQVTSVLIDVEGNSPVYYTIDSTVAAAISTRTNFLNTGGGLNLDLNGEDMRVGVWDIKMASATHQEFNAPGQSSRIIYGDPYINVNSVSFHATQVTGIMISEGENPIAKGMAPAATAISYDYVEDFVEATTEAANGLLLSNHSYGQSPTYLYDWKFGAYDFLSQDWDDIMFNAPHYLAVFSAGNAGSVDYNSVPMPGAGSTYDKLTGFGATSKNSLVVANAVDATVNADGELISIPVIWETSTPGPTDDLRIKPDITGNGYLVTNASSITDSSYSPPLNSTGTSFSAPNVTGSLLLLQQHYKNLNGGNFMKAATLKGLAMHTADDIDVPGPDSRSGWGLLNSLRAAQAITDKGAYSSISENVLQNSESFSFNVLSDGSSPLMVSISWTDRPGLSELIPTIDNPVANNSTPLLINDLNVKVTQNGNVFLPYMLTSPSTSTTGNNIVDPYERVDITNPSGVYTVTISHAGTLTGGSQNYSLIVTGIIACTASTTDITVTEQVLTGENDVKHSIETITANNSINNGATAYYRAGNFIQFSEGFLATEGSFLLAEIGDCGIISLPPASSGRMAMEQEETDNTKNYSDKGLLLYPNPANNTVTIKINEGIINKINLSSIDGKAIDSKLANNNIYLLEVSTLENGIYVIEAINNTGKSFYEKLIISK</sequence>
<dbReference type="Proteomes" id="UP001597480">
    <property type="component" value="Unassembled WGS sequence"/>
</dbReference>
<dbReference type="SUPFAM" id="SSF49785">
    <property type="entry name" value="Galactose-binding domain-like"/>
    <property type="match status" value="1"/>
</dbReference>
<reference evidence="9" key="1">
    <citation type="journal article" date="2019" name="Int. J. Syst. Evol. Microbiol.">
        <title>The Global Catalogue of Microorganisms (GCM) 10K type strain sequencing project: providing services to taxonomists for standard genome sequencing and annotation.</title>
        <authorList>
            <consortium name="The Broad Institute Genomics Platform"/>
            <consortium name="The Broad Institute Genome Sequencing Center for Infectious Disease"/>
            <person name="Wu L."/>
            <person name="Ma J."/>
        </authorList>
    </citation>
    <scope>NUCLEOTIDE SEQUENCE [LARGE SCALE GENOMIC DNA]</scope>
    <source>
        <strain evidence="9">KCTC 42107</strain>
    </source>
</reference>
<keyword evidence="2 5" id="KW-0732">Signal</keyword>
<name>A0ABW5NUM1_9FLAO</name>
<gene>
    <name evidence="8" type="ORF">ACFSR3_10775</name>
</gene>
<dbReference type="PROSITE" id="PS00138">
    <property type="entry name" value="SUBTILASE_SER"/>
    <property type="match status" value="1"/>
</dbReference>
<protein>
    <submittedName>
        <fullName evidence="8">S8/S53 family peptidase</fullName>
        <ecNumber evidence="8">3.4.-.-</ecNumber>
    </submittedName>
</protein>
<keyword evidence="9" id="KW-1185">Reference proteome</keyword>
<comment type="caution">
    <text evidence="8">The sequence shown here is derived from an EMBL/GenBank/DDBJ whole genome shotgun (WGS) entry which is preliminary data.</text>
</comment>
<organism evidence="8 9">
    <name type="scientific">Flavobacterium suzhouense</name>
    <dbReference type="NCBI Taxonomy" id="1529638"/>
    <lineage>
        <taxon>Bacteria</taxon>
        <taxon>Pseudomonadati</taxon>
        <taxon>Bacteroidota</taxon>
        <taxon>Flavobacteriia</taxon>
        <taxon>Flavobacteriales</taxon>
        <taxon>Flavobacteriaceae</taxon>
        <taxon>Flavobacterium</taxon>
    </lineage>
</organism>
<keyword evidence="3 8" id="KW-0378">Hydrolase</keyword>
<dbReference type="InterPro" id="IPR026444">
    <property type="entry name" value="Secre_tail"/>
</dbReference>
<evidence type="ECO:0000256" key="3">
    <source>
        <dbReference type="ARBA" id="ARBA00022801"/>
    </source>
</evidence>
<dbReference type="EMBL" id="JBHUMD010000025">
    <property type="protein sequence ID" value="MFD2602540.1"/>
    <property type="molecule type" value="Genomic_DNA"/>
</dbReference>
<dbReference type="RefSeq" id="WP_379820965.1">
    <property type="nucleotide sequence ID" value="NZ_JBHUMD010000025.1"/>
</dbReference>
<dbReference type="NCBIfam" id="NF045639">
    <property type="entry name" value="GCX_COOH"/>
    <property type="match status" value="1"/>
</dbReference>
<dbReference type="Pfam" id="PF00082">
    <property type="entry name" value="Peptidase_S8"/>
    <property type="match status" value="1"/>
</dbReference>
<dbReference type="InterPro" id="IPR008979">
    <property type="entry name" value="Galactose-bd-like_sf"/>
</dbReference>
<evidence type="ECO:0000313" key="8">
    <source>
        <dbReference type="EMBL" id="MFD2602540.1"/>
    </source>
</evidence>
<dbReference type="Gene3D" id="3.40.50.200">
    <property type="entry name" value="Peptidase S8/S53 domain"/>
    <property type="match status" value="1"/>
</dbReference>
<dbReference type="InterPro" id="IPR055015">
    <property type="entry name" value="GCX_COOH"/>
</dbReference>